<protein>
    <submittedName>
        <fullName evidence="2">Uncharacterized protein</fullName>
    </submittedName>
</protein>
<evidence type="ECO:0000313" key="3">
    <source>
        <dbReference type="Proteomes" id="UP001153714"/>
    </source>
</evidence>
<accession>A0A9N9REP4</accession>
<name>A0A9N9REP4_9NEOP</name>
<feature type="region of interest" description="Disordered" evidence="1">
    <location>
        <begin position="59"/>
        <end position="90"/>
    </location>
</feature>
<evidence type="ECO:0000256" key="1">
    <source>
        <dbReference type="SAM" id="MobiDB-lite"/>
    </source>
</evidence>
<proteinExistence type="predicted"/>
<dbReference type="AlphaFoldDB" id="A0A9N9REP4"/>
<dbReference type="OrthoDB" id="6021021at2759"/>
<gene>
    <name evidence="2" type="ORF">DIATSA_LOCUS12352</name>
</gene>
<keyword evidence="3" id="KW-1185">Reference proteome</keyword>
<organism evidence="2 3">
    <name type="scientific">Diatraea saccharalis</name>
    <name type="common">sugarcane borer</name>
    <dbReference type="NCBI Taxonomy" id="40085"/>
    <lineage>
        <taxon>Eukaryota</taxon>
        <taxon>Metazoa</taxon>
        <taxon>Ecdysozoa</taxon>
        <taxon>Arthropoda</taxon>
        <taxon>Hexapoda</taxon>
        <taxon>Insecta</taxon>
        <taxon>Pterygota</taxon>
        <taxon>Neoptera</taxon>
        <taxon>Endopterygota</taxon>
        <taxon>Lepidoptera</taxon>
        <taxon>Glossata</taxon>
        <taxon>Ditrysia</taxon>
        <taxon>Pyraloidea</taxon>
        <taxon>Crambidae</taxon>
        <taxon>Crambinae</taxon>
        <taxon>Diatraea</taxon>
    </lineage>
</organism>
<evidence type="ECO:0000313" key="2">
    <source>
        <dbReference type="EMBL" id="CAG9795043.1"/>
    </source>
</evidence>
<sequence>MRKENENETPVYGNVCKRKLRRKRQRLLLTELFLDFSKNTTLHGLRYITQIGLETIEKRSHGHSGDGRPESKKDFKIEITKYKDRPNQKG</sequence>
<reference evidence="2" key="1">
    <citation type="submission" date="2021-12" db="EMBL/GenBank/DDBJ databases">
        <authorList>
            <person name="King R."/>
        </authorList>
    </citation>
    <scope>NUCLEOTIDE SEQUENCE</scope>
</reference>
<dbReference type="EMBL" id="OU893338">
    <property type="protein sequence ID" value="CAG9795043.1"/>
    <property type="molecule type" value="Genomic_DNA"/>
</dbReference>
<dbReference type="Proteomes" id="UP001153714">
    <property type="component" value="Chromosome 7"/>
</dbReference>
<reference evidence="2" key="2">
    <citation type="submission" date="2022-10" db="EMBL/GenBank/DDBJ databases">
        <authorList>
            <consortium name="ENA_rothamsted_submissions"/>
            <consortium name="culmorum"/>
            <person name="King R."/>
        </authorList>
    </citation>
    <scope>NUCLEOTIDE SEQUENCE</scope>
</reference>